<reference evidence="1 2" key="1">
    <citation type="submission" date="2023-07" db="EMBL/GenBank/DDBJ databases">
        <title>Sorghum-associated microbial communities from plants grown in Nebraska, USA.</title>
        <authorList>
            <person name="Schachtman D."/>
        </authorList>
    </citation>
    <scope>NUCLEOTIDE SEQUENCE [LARGE SCALE GENOMIC DNA]</scope>
    <source>
        <strain evidence="1 2">DS1307</strain>
    </source>
</reference>
<dbReference type="Proteomes" id="UP001241472">
    <property type="component" value="Unassembled WGS sequence"/>
</dbReference>
<dbReference type="EMBL" id="JAUSRF010000004">
    <property type="protein sequence ID" value="MDP9836731.1"/>
    <property type="molecule type" value="Genomic_DNA"/>
</dbReference>
<keyword evidence="2" id="KW-1185">Reference proteome</keyword>
<accession>A0ABT9PQH9</accession>
<name>A0ABT9PQH9_9HYPH</name>
<evidence type="ECO:0008006" key="3">
    <source>
        <dbReference type="Google" id="ProtNLM"/>
    </source>
</evidence>
<organism evidence="1 2">
    <name type="scientific">Neorhizobium huautlense</name>
    <dbReference type="NCBI Taxonomy" id="67774"/>
    <lineage>
        <taxon>Bacteria</taxon>
        <taxon>Pseudomonadati</taxon>
        <taxon>Pseudomonadota</taxon>
        <taxon>Alphaproteobacteria</taxon>
        <taxon>Hyphomicrobiales</taxon>
        <taxon>Rhizobiaceae</taxon>
        <taxon>Rhizobium/Agrobacterium group</taxon>
        <taxon>Neorhizobium</taxon>
    </lineage>
</organism>
<gene>
    <name evidence="1" type="ORF">J2T09_001476</name>
</gene>
<evidence type="ECO:0000313" key="2">
    <source>
        <dbReference type="Proteomes" id="UP001241472"/>
    </source>
</evidence>
<proteinExistence type="predicted"/>
<evidence type="ECO:0000313" key="1">
    <source>
        <dbReference type="EMBL" id="MDP9836731.1"/>
    </source>
</evidence>
<protein>
    <recommendedName>
        <fullName evidence="3">Transposase</fullName>
    </recommendedName>
</protein>
<sequence length="30" mass="3399">MSDGVLALKWRLRNGAEQPHSTVDDFVRSL</sequence>
<comment type="caution">
    <text evidence="1">The sequence shown here is derived from an EMBL/GenBank/DDBJ whole genome shotgun (WGS) entry which is preliminary data.</text>
</comment>